<accession>A0A6A3VN01</accession>
<dbReference type="InterPro" id="IPR043128">
    <property type="entry name" value="Rev_trsase/Diguanyl_cyclase"/>
</dbReference>
<organism evidence="2 3">
    <name type="scientific">Phytophthora fragariae</name>
    <dbReference type="NCBI Taxonomy" id="53985"/>
    <lineage>
        <taxon>Eukaryota</taxon>
        <taxon>Sar</taxon>
        <taxon>Stramenopiles</taxon>
        <taxon>Oomycota</taxon>
        <taxon>Peronosporomycetes</taxon>
        <taxon>Peronosporales</taxon>
        <taxon>Peronosporaceae</taxon>
        <taxon>Phytophthora</taxon>
    </lineage>
</organism>
<dbReference type="AlphaFoldDB" id="A0A6A3VN01"/>
<dbReference type="Proteomes" id="UP000440367">
    <property type="component" value="Unassembled WGS sequence"/>
</dbReference>
<feature type="domain" description="Reverse transcriptase" evidence="1">
    <location>
        <begin position="1"/>
        <end position="67"/>
    </location>
</feature>
<dbReference type="InterPro" id="IPR043502">
    <property type="entry name" value="DNA/RNA_pol_sf"/>
</dbReference>
<dbReference type="Gene3D" id="3.30.70.270">
    <property type="match status" value="2"/>
</dbReference>
<dbReference type="InterPro" id="IPR051320">
    <property type="entry name" value="Viral_Replic_Matur_Polypro"/>
</dbReference>
<evidence type="ECO:0000313" key="2">
    <source>
        <dbReference type="EMBL" id="KAE9170306.1"/>
    </source>
</evidence>
<dbReference type="Pfam" id="PF17919">
    <property type="entry name" value="RT_RNaseH_2"/>
    <property type="match status" value="1"/>
</dbReference>
<evidence type="ECO:0000259" key="1">
    <source>
        <dbReference type="PROSITE" id="PS50878"/>
    </source>
</evidence>
<dbReference type="InterPro" id="IPR000477">
    <property type="entry name" value="RT_dom"/>
</dbReference>
<dbReference type="PANTHER" id="PTHR33064">
    <property type="entry name" value="POL PROTEIN"/>
    <property type="match status" value="1"/>
</dbReference>
<protein>
    <recommendedName>
        <fullName evidence="1">Reverse transcriptase domain-containing protein</fullName>
    </recommendedName>
</protein>
<dbReference type="EMBL" id="QXGD01004492">
    <property type="protein sequence ID" value="KAE9170306.1"/>
    <property type="molecule type" value="Genomic_DNA"/>
</dbReference>
<name>A0A6A3VN01_9STRA</name>
<dbReference type="SUPFAM" id="SSF56672">
    <property type="entry name" value="DNA/RNA polymerases"/>
    <property type="match status" value="1"/>
</dbReference>
<dbReference type="PANTHER" id="PTHR33064:SF37">
    <property type="entry name" value="RIBONUCLEASE H"/>
    <property type="match status" value="1"/>
</dbReference>
<sequence>MEKCFESLLYEHLLIWIDDLLLYADDIDTYLEKLKEFFGLLNEYGLKLYAKKCRLYQTEVKWCGKLLNASGIRHDPDRINTLRAIPYPSTAAELQQFVCAVNWMRESLIDFSRQMLPLQQHLDAALTNTRRTKRAAAGIQIQLDAADKAAFDKVKDMLANAATLDFPDDGATTCLFSDASDSGWAVFVSQVANYNLKVAVTEQQHRLIHCMSGTFSGSQLNWTVLEKEAFPIAIACDKLDYLLLRPQLFQVVL</sequence>
<comment type="caution">
    <text evidence="2">The sequence shown here is derived from an EMBL/GenBank/DDBJ whole genome shotgun (WGS) entry which is preliminary data.</text>
</comment>
<evidence type="ECO:0000313" key="3">
    <source>
        <dbReference type="Proteomes" id="UP000440367"/>
    </source>
</evidence>
<reference evidence="2 3" key="1">
    <citation type="submission" date="2018-08" db="EMBL/GenBank/DDBJ databases">
        <title>Genomic investigation of the strawberry pathogen Phytophthora fragariae indicates pathogenicity is determined by transcriptional variation in three key races.</title>
        <authorList>
            <person name="Adams T.M."/>
            <person name="Armitage A.D."/>
            <person name="Sobczyk M.K."/>
            <person name="Bates H.J."/>
            <person name="Dunwell J.M."/>
            <person name="Nellist C.F."/>
            <person name="Harrison R.J."/>
        </authorList>
    </citation>
    <scope>NUCLEOTIDE SEQUENCE [LARGE SCALE GENOMIC DNA]</scope>
    <source>
        <strain evidence="2 3">BC-1</strain>
    </source>
</reference>
<gene>
    <name evidence="2" type="ORF">PF002_g30125</name>
</gene>
<dbReference type="InterPro" id="IPR041577">
    <property type="entry name" value="RT_RNaseH_2"/>
</dbReference>
<proteinExistence type="predicted"/>
<dbReference type="PROSITE" id="PS50878">
    <property type="entry name" value="RT_POL"/>
    <property type="match status" value="1"/>
</dbReference>